<reference evidence="4" key="1">
    <citation type="submission" date="2020-12" db="UniProtKB">
        <authorList>
            <consortium name="WormBaseParasite"/>
        </authorList>
    </citation>
    <scope>IDENTIFICATION</scope>
    <source>
        <strain evidence="4">MHco3</strain>
    </source>
</reference>
<dbReference type="OMA" id="ARVMRWI"/>
<proteinExistence type="predicted"/>
<evidence type="ECO:0000313" key="3">
    <source>
        <dbReference type="Proteomes" id="UP000025227"/>
    </source>
</evidence>
<dbReference type="Proteomes" id="UP000025227">
    <property type="component" value="Unplaced"/>
</dbReference>
<feature type="region of interest" description="Disordered" evidence="1">
    <location>
        <begin position="251"/>
        <end position="304"/>
    </location>
</feature>
<dbReference type="WBParaSite" id="HCON_00121010-00001">
    <property type="protein sequence ID" value="HCON_00121010-00001"/>
    <property type="gene ID" value="HCON_00121010"/>
</dbReference>
<evidence type="ECO:0000256" key="1">
    <source>
        <dbReference type="SAM" id="MobiDB-lite"/>
    </source>
</evidence>
<feature type="region of interest" description="Disordered" evidence="1">
    <location>
        <begin position="96"/>
        <end position="130"/>
    </location>
</feature>
<keyword evidence="3" id="KW-1185">Reference proteome</keyword>
<feature type="region of interest" description="Disordered" evidence="1">
    <location>
        <begin position="33"/>
        <end position="58"/>
    </location>
</feature>
<organism evidence="3 4">
    <name type="scientific">Haemonchus contortus</name>
    <name type="common">Barber pole worm</name>
    <dbReference type="NCBI Taxonomy" id="6289"/>
    <lineage>
        <taxon>Eukaryota</taxon>
        <taxon>Metazoa</taxon>
        <taxon>Ecdysozoa</taxon>
        <taxon>Nematoda</taxon>
        <taxon>Chromadorea</taxon>
        <taxon>Rhabditida</taxon>
        <taxon>Rhabditina</taxon>
        <taxon>Rhabditomorpha</taxon>
        <taxon>Strongyloidea</taxon>
        <taxon>Trichostrongylidae</taxon>
        <taxon>Haemonchus</taxon>
    </lineage>
</organism>
<feature type="compositionally biased region" description="Low complexity" evidence="1">
    <location>
        <begin position="111"/>
        <end position="120"/>
    </location>
</feature>
<accession>A0A7I4YNQ9</accession>
<evidence type="ECO:0000313" key="4">
    <source>
        <dbReference type="WBParaSite" id="HCON_00121010-00001"/>
    </source>
</evidence>
<feature type="domain" description="Centrosome-associated FAM110 C-terminal" evidence="2">
    <location>
        <begin position="308"/>
        <end position="362"/>
    </location>
</feature>
<dbReference type="Pfam" id="PF14160">
    <property type="entry name" value="FAM110_C"/>
    <property type="match status" value="1"/>
</dbReference>
<dbReference type="AlphaFoldDB" id="A0A7I4YNQ9"/>
<protein>
    <submittedName>
        <fullName evidence="4">FAM110_C domain-containing protein</fullName>
    </submittedName>
</protein>
<evidence type="ECO:0000259" key="2">
    <source>
        <dbReference type="Pfam" id="PF14160"/>
    </source>
</evidence>
<name>A0A7I4YNQ9_HAECO</name>
<dbReference type="OrthoDB" id="5835645at2759"/>
<dbReference type="InterPro" id="IPR025741">
    <property type="entry name" value="FAM110_C"/>
</dbReference>
<feature type="region of interest" description="Disordered" evidence="1">
    <location>
        <begin position="142"/>
        <end position="178"/>
    </location>
</feature>
<sequence>MKCPLASSPTAAELLEATKKLYVKTDVLRQRKIEPGQPRLFQSTDDEDQCPKLPSPSLVIPHIPSKRSAFRVVREPLSPQRNESIIKRFPKFPVAVVSPPPPPYPRSTSLSQDSPQSDQPAPGWKPVPKPRLSIMRSMMDLSNMESEQPRPKPRRKVLLSEPTTDRSPETAPNPISIEALQNSPLAYKKKTITKSTPNVSVHSVAALKRRVQASRPATPVMHNEDPSVMFPLMDESERDFLQAAVRLTYSTDDDDSAPSSPSGGHLSVEKSCFLPSPTADSGRPNSDDEDRRTQPCSTKSLDDGFFDSSLLKKEEETSSEALTSISNLQKEVGDYTTEEEDRGRDVSVLERNARVMRWIHGCGVLSS</sequence>